<evidence type="ECO:0000313" key="1">
    <source>
        <dbReference type="EMBL" id="KHJ90665.1"/>
    </source>
</evidence>
<gene>
    <name evidence="1" type="ORF">OESDEN_09489</name>
</gene>
<organism evidence="1 2">
    <name type="scientific">Oesophagostomum dentatum</name>
    <name type="common">Nodular worm</name>
    <dbReference type="NCBI Taxonomy" id="61180"/>
    <lineage>
        <taxon>Eukaryota</taxon>
        <taxon>Metazoa</taxon>
        <taxon>Ecdysozoa</taxon>
        <taxon>Nematoda</taxon>
        <taxon>Chromadorea</taxon>
        <taxon>Rhabditida</taxon>
        <taxon>Rhabditina</taxon>
        <taxon>Rhabditomorpha</taxon>
        <taxon>Strongyloidea</taxon>
        <taxon>Strongylidae</taxon>
        <taxon>Oesophagostomum</taxon>
    </lineage>
</organism>
<dbReference type="Proteomes" id="UP000053660">
    <property type="component" value="Unassembled WGS sequence"/>
</dbReference>
<dbReference type="AlphaFoldDB" id="A0A0B1T5N3"/>
<protein>
    <submittedName>
        <fullName evidence="1">Uncharacterized protein</fullName>
    </submittedName>
</protein>
<evidence type="ECO:0000313" key="2">
    <source>
        <dbReference type="Proteomes" id="UP000053660"/>
    </source>
</evidence>
<sequence length="130" mass="14423">MQAPTSSRRNWYARVAEHKDMTSRKTLETSNIAANKCALTTSQNALADITQRVVNTPTEQRNAPSCSRSVHVPGALVKDENEGIYGRGEPSVECMNQEPLAPYEEYPSRYDENVVSTANRDLNLVGHSNN</sequence>
<keyword evidence="2" id="KW-1185">Reference proteome</keyword>
<accession>A0A0B1T5N3</accession>
<name>A0A0B1T5N3_OESDE</name>
<reference evidence="1 2" key="1">
    <citation type="submission" date="2014-03" db="EMBL/GenBank/DDBJ databases">
        <title>Draft genome of the hookworm Oesophagostomum dentatum.</title>
        <authorList>
            <person name="Mitreva M."/>
        </authorList>
    </citation>
    <scope>NUCLEOTIDE SEQUENCE [LARGE SCALE GENOMIC DNA]</scope>
    <source>
        <strain evidence="1 2">OD-Hann</strain>
    </source>
</reference>
<proteinExistence type="predicted"/>
<dbReference type="EMBL" id="KN552794">
    <property type="protein sequence ID" value="KHJ90665.1"/>
    <property type="molecule type" value="Genomic_DNA"/>
</dbReference>